<dbReference type="GO" id="GO:0008289">
    <property type="term" value="F:lipid binding"/>
    <property type="evidence" value="ECO:0007669"/>
    <property type="project" value="InterPro"/>
</dbReference>
<dbReference type="GeneID" id="20195532"/>
<dbReference type="SUPFAM" id="SSF50729">
    <property type="entry name" value="PH domain-like"/>
    <property type="match status" value="1"/>
</dbReference>
<dbReference type="PROSITE" id="PS50003">
    <property type="entry name" value="PH_DOMAIN"/>
    <property type="match status" value="1"/>
</dbReference>
<dbReference type="OrthoDB" id="14833at2759"/>
<dbReference type="SMART" id="SM00233">
    <property type="entry name" value="PH"/>
    <property type="match status" value="1"/>
</dbReference>
<dbReference type="InterPro" id="IPR023393">
    <property type="entry name" value="START-like_dom_sf"/>
</dbReference>
<dbReference type="CDD" id="cd13283">
    <property type="entry name" value="PH_GPBP"/>
    <property type="match status" value="1"/>
</dbReference>
<dbReference type="RefSeq" id="XP_009026021.1">
    <property type="nucleotide sequence ID" value="XM_009027773.1"/>
</dbReference>
<reference evidence="6" key="3">
    <citation type="submission" date="2015-06" db="UniProtKB">
        <authorList>
            <consortium name="EnsemblMetazoa"/>
        </authorList>
    </citation>
    <scope>IDENTIFICATION</scope>
</reference>
<dbReference type="KEGG" id="hro:HELRODRAFT_114561"/>
<dbReference type="EnsemblMetazoa" id="HelroT114561">
    <property type="protein sequence ID" value="HelroP114561"/>
    <property type="gene ID" value="HelroG114561"/>
</dbReference>
<dbReference type="OMA" id="WSHMRRV"/>
<dbReference type="PANTHER" id="PTHR19308">
    <property type="entry name" value="PHOSPHATIDYLCHOLINE TRANSFER PROTEIN"/>
    <property type="match status" value="1"/>
</dbReference>
<feature type="domain" description="START" evidence="4">
    <location>
        <begin position="398"/>
        <end position="600"/>
    </location>
</feature>
<keyword evidence="2" id="KW-0256">Endoplasmic reticulum</keyword>
<dbReference type="SMART" id="SM00234">
    <property type="entry name" value="START"/>
    <property type="match status" value="1"/>
</dbReference>
<dbReference type="CTD" id="20195532"/>
<dbReference type="EMBL" id="KB097496">
    <property type="protein sequence ID" value="ESN95992.1"/>
    <property type="molecule type" value="Genomic_DNA"/>
</dbReference>
<dbReference type="AlphaFoldDB" id="T1EG30"/>
<sequence length="606" mass="68892">MKIKSILGIFRTEKMADESSRDALSGSDDDEADVEDEFSHLPELCGVLSKWTNYIHGWQDRFIVVKNGTISYYKSEEEASVGCRGTVSLSKAVISAHEFDDCRFDVGINDCLWYLRAQSSEERLKWMAVLEKHKQAESGYGSENSLRRHGSHLSLASTASLSTASASSFKRGRGLQEKLLEMETFKDTLYRQVDNLQNYFDACASVVTQYTVHDSTTTTSSSSNSNNNNNNQLLSVLRQHGAHAVDFKGESINFKSTAHGILATMAHCIELMSQREEAWKKKLEREIEKRKRLEDGYKHILTEKLKPVIKGGPDYEEGPHSMLNDEEFFDAIDATLDKMEKEEEEKLKLQTIELRSPPPKMPQTCLEPTHPLYSEINRIVDDHIKHADMSANDVADTWTLVASEGEMKVYKREVDDGGEVVYPLKAVHTVKGITGHELCYYFWEPSVRLEWESTLETTEVIEWLSSDTHITCQVLKRVWPAAQRDSMFWSTIRHCPPEDEDSPDYWIVANHSTDYLPSPPDLPKCIRLQFNVAMIAQTIVQPPANWDGTMVRDALTCRIQYSANVNPGGWVPSSVIQAICKREAPKFLKNFTNFVIEKTKNQPIMI</sequence>
<proteinExistence type="predicted"/>
<dbReference type="PROSITE" id="PS50848">
    <property type="entry name" value="START"/>
    <property type="match status" value="1"/>
</dbReference>
<dbReference type="Gene3D" id="3.30.530.20">
    <property type="match status" value="1"/>
</dbReference>
<dbReference type="STRING" id="6412.T1EG30"/>
<dbReference type="EMBL" id="AMQM01006625">
    <property type="status" value="NOT_ANNOTATED_CDS"/>
    <property type="molecule type" value="Genomic_DNA"/>
</dbReference>
<gene>
    <name evidence="6" type="primary">20195532</name>
    <name evidence="5" type="ORF">HELRODRAFT_114561</name>
</gene>
<name>T1EG30_HELRO</name>
<dbReference type="InterPro" id="IPR051213">
    <property type="entry name" value="START_lipid_transfer"/>
</dbReference>
<dbReference type="eggNOG" id="KOG1739">
    <property type="taxonomic scope" value="Eukaryota"/>
</dbReference>
<evidence type="ECO:0000259" key="3">
    <source>
        <dbReference type="PROSITE" id="PS50003"/>
    </source>
</evidence>
<keyword evidence="7" id="KW-1185">Reference proteome</keyword>
<dbReference type="Proteomes" id="UP000015101">
    <property type="component" value="Unassembled WGS sequence"/>
</dbReference>
<accession>T1EG30</accession>
<reference evidence="7" key="1">
    <citation type="submission" date="2012-12" db="EMBL/GenBank/DDBJ databases">
        <authorList>
            <person name="Hellsten U."/>
            <person name="Grimwood J."/>
            <person name="Chapman J.A."/>
            <person name="Shapiro H."/>
            <person name="Aerts A."/>
            <person name="Otillar R.P."/>
            <person name="Terry A.Y."/>
            <person name="Boore J.L."/>
            <person name="Simakov O."/>
            <person name="Marletaz F."/>
            <person name="Cho S.-J."/>
            <person name="Edsinger-Gonzales E."/>
            <person name="Havlak P."/>
            <person name="Kuo D.-H."/>
            <person name="Larsson T."/>
            <person name="Lv J."/>
            <person name="Arendt D."/>
            <person name="Savage R."/>
            <person name="Osoegawa K."/>
            <person name="de Jong P."/>
            <person name="Lindberg D.R."/>
            <person name="Seaver E.C."/>
            <person name="Weisblat D.A."/>
            <person name="Putnam N.H."/>
            <person name="Grigoriev I.V."/>
            <person name="Rokhsar D.S."/>
        </authorList>
    </citation>
    <scope>NUCLEOTIDE SEQUENCE</scope>
</reference>
<evidence type="ECO:0000259" key="4">
    <source>
        <dbReference type="PROSITE" id="PS50848"/>
    </source>
</evidence>
<evidence type="ECO:0000313" key="7">
    <source>
        <dbReference type="Proteomes" id="UP000015101"/>
    </source>
</evidence>
<reference evidence="5 7" key="2">
    <citation type="journal article" date="2013" name="Nature">
        <title>Insights into bilaterian evolution from three spiralian genomes.</title>
        <authorList>
            <person name="Simakov O."/>
            <person name="Marletaz F."/>
            <person name="Cho S.J."/>
            <person name="Edsinger-Gonzales E."/>
            <person name="Havlak P."/>
            <person name="Hellsten U."/>
            <person name="Kuo D.H."/>
            <person name="Larsson T."/>
            <person name="Lv J."/>
            <person name="Arendt D."/>
            <person name="Savage R."/>
            <person name="Osoegawa K."/>
            <person name="de Jong P."/>
            <person name="Grimwood J."/>
            <person name="Chapman J.A."/>
            <person name="Shapiro H."/>
            <person name="Aerts A."/>
            <person name="Otillar R.P."/>
            <person name="Terry A.Y."/>
            <person name="Boore J.L."/>
            <person name="Grigoriev I.V."/>
            <person name="Lindberg D.R."/>
            <person name="Seaver E.C."/>
            <person name="Weisblat D.A."/>
            <person name="Putnam N.H."/>
            <person name="Rokhsar D.S."/>
        </authorList>
    </citation>
    <scope>NUCLEOTIDE SEQUENCE</scope>
</reference>
<evidence type="ECO:0000256" key="2">
    <source>
        <dbReference type="ARBA" id="ARBA00022824"/>
    </source>
</evidence>
<dbReference type="FunCoup" id="T1EG30">
    <property type="interactions" value="1879"/>
</dbReference>
<dbReference type="Pfam" id="PF01852">
    <property type="entry name" value="START"/>
    <property type="match status" value="1"/>
</dbReference>
<organism evidence="6 7">
    <name type="scientific">Helobdella robusta</name>
    <name type="common">Californian leech</name>
    <dbReference type="NCBI Taxonomy" id="6412"/>
    <lineage>
        <taxon>Eukaryota</taxon>
        <taxon>Metazoa</taxon>
        <taxon>Spiralia</taxon>
        <taxon>Lophotrochozoa</taxon>
        <taxon>Annelida</taxon>
        <taxon>Clitellata</taxon>
        <taxon>Hirudinea</taxon>
        <taxon>Rhynchobdellida</taxon>
        <taxon>Glossiphoniidae</taxon>
        <taxon>Helobdella</taxon>
    </lineage>
</organism>
<dbReference type="InterPro" id="IPR001849">
    <property type="entry name" value="PH_domain"/>
</dbReference>
<evidence type="ECO:0008006" key="8">
    <source>
        <dbReference type="Google" id="ProtNLM"/>
    </source>
</evidence>
<dbReference type="GO" id="GO:0035621">
    <property type="term" value="P:ER to Golgi ceramide transport"/>
    <property type="evidence" value="ECO:0000318"/>
    <property type="project" value="GO_Central"/>
</dbReference>
<evidence type="ECO:0000313" key="6">
    <source>
        <dbReference type="EnsemblMetazoa" id="HelroP114561"/>
    </source>
</evidence>
<dbReference type="Gene3D" id="2.30.29.30">
    <property type="entry name" value="Pleckstrin-homology domain (PH domain)/Phosphotyrosine-binding domain (PTB)"/>
    <property type="match status" value="1"/>
</dbReference>
<dbReference type="FunFam" id="2.30.29.30:FF:000382">
    <property type="entry name" value="Uncharacterized protein, isoform A"/>
    <property type="match status" value="1"/>
</dbReference>
<feature type="domain" description="PH" evidence="3">
    <location>
        <begin position="41"/>
        <end position="135"/>
    </location>
</feature>
<evidence type="ECO:0000256" key="1">
    <source>
        <dbReference type="ARBA" id="ARBA00004240"/>
    </source>
</evidence>
<dbReference type="InterPro" id="IPR011993">
    <property type="entry name" value="PH-like_dom_sf"/>
</dbReference>
<dbReference type="HOGENOM" id="CLU_017289_0_0_1"/>
<dbReference type="SUPFAM" id="SSF55961">
    <property type="entry name" value="Bet v1-like"/>
    <property type="match status" value="1"/>
</dbReference>
<dbReference type="PANTHER" id="PTHR19308:SF53">
    <property type="entry name" value="CERAMIDE TRANSFER PROTEIN"/>
    <property type="match status" value="1"/>
</dbReference>
<dbReference type="Pfam" id="PF00169">
    <property type="entry name" value="PH"/>
    <property type="match status" value="1"/>
</dbReference>
<evidence type="ECO:0000313" key="5">
    <source>
        <dbReference type="EMBL" id="ESN95992.1"/>
    </source>
</evidence>
<dbReference type="GO" id="GO:0005783">
    <property type="term" value="C:endoplasmic reticulum"/>
    <property type="evidence" value="ECO:0007669"/>
    <property type="project" value="UniProtKB-SubCell"/>
</dbReference>
<dbReference type="InParanoid" id="T1EG30"/>
<protein>
    <recommendedName>
        <fullName evidence="8">Collagen type IV alpha-3-binding protein</fullName>
    </recommendedName>
</protein>
<comment type="subcellular location">
    <subcellularLocation>
        <location evidence="1">Endoplasmic reticulum</location>
    </subcellularLocation>
</comment>
<dbReference type="InterPro" id="IPR002913">
    <property type="entry name" value="START_lipid-bd_dom"/>
</dbReference>